<comment type="caution">
    <text evidence="2">The sequence shown here is derived from an EMBL/GenBank/DDBJ whole genome shotgun (WGS) entry which is preliminary data.</text>
</comment>
<keyword evidence="1" id="KW-0732">Signal</keyword>
<sequence length="173" mass="18016">MFVSTRSSRTSNRPSRVVLGVAAMTMALSGTLLATGAASAAPTLSHGSVPYTPTITKTPGAGCSAVIGATKLPQTRPMDYRVKVDIKRFGRNCGSFLLAVKWTNTTTGGTGGQYQTVLPDGSVEGFSDNILDGFGFAPGAGRITSTITTYSKSDEEGEIALPNIPGRSIFTLY</sequence>
<dbReference type="RefSeq" id="WP_188492671.1">
    <property type="nucleotide sequence ID" value="NZ_BMCS01000003.1"/>
</dbReference>
<organism evidence="2 3">
    <name type="scientific">Williamsia phyllosphaerae</name>
    <dbReference type="NCBI Taxonomy" id="885042"/>
    <lineage>
        <taxon>Bacteria</taxon>
        <taxon>Bacillati</taxon>
        <taxon>Actinomycetota</taxon>
        <taxon>Actinomycetes</taxon>
        <taxon>Mycobacteriales</taxon>
        <taxon>Nocardiaceae</taxon>
        <taxon>Williamsia</taxon>
    </lineage>
</organism>
<accession>A0ABQ1V8E3</accession>
<evidence type="ECO:0008006" key="4">
    <source>
        <dbReference type="Google" id="ProtNLM"/>
    </source>
</evidence>
<evidence type="ECO:0000313" key="2">
    <source>
        <dbReference type="EMBL" id="GGF42327.1"/>
    </source>
</evidence>
<dbReference type="EMBL" id="BMCS01000003">
    <property type="protein sequence ID" value="GGF42327.1"/>
    <property type="molecule type" value="Genomic_DNA"/>
</dbReference>
<feature type="chain" id="PRO_5045472547" description="DUF2690 domain-containing protein" evidence="1">
    <location>
        <begin position="41"/>
        <end position="173"/>
    </location>
</feature>
<name>A0ABQ1V8E3_9NOCA</name>
<reference evidence="3" key="1">
    <citation type="journal article" date="2019" name="Int. J. Syst. Evol. Microbiol.">
        <title>The Global Catalogue of Microorganisms (GCM) 10K type strain sequencing project: providing services to taxonomists for standard genome sequencing and annotation.</title>
        <authorList>
            <consortium name="The Broad Institute Genomics Platform"/>
            <consortium name="The Broad Institute Genome Sequencing Center for Infectious Disease"/>
            <person name="Wu L."/>
            <person name="Ma J."/>
        </authorList>
    </citation>
    <scope>NUCLEOTIDE SEQUENCE [LARGE SCALE GENOMIC DNA]</scope>
    <source>
        <strain evidence="3">CCM 7855</strain>
    </source>
</reference>
<evidence type="ECO:0000313" key="3">
    <source>
        <dbReference type="Proteomes" id="UP000632454"/>
    </source>
</evidence>
<protein>
    <recommendedName>
        <fullName evidence="4">DUF2690 domain-containing protein</fullName>
    </recommendedName>
</protein>
<keyword evidence="3" id="KW-1185">Reference proteome</keyword>
<dbReference type="Proteomes" id="UP000632454">
    <property type="component" value="Unassembled WGS sequence"/>
</dbReference>
<evidence type="ECO:0000256" key="1">
    <source>
        <dbReference type="SAM" id="SignalP"/>
    </source>
</evidence>
<feature type="signal peptide" evidence="1">
    <location>
        <begin position="1"/>
        <end position="40"/>
    </location>
</feature>
<proteinExistence type="predicted"/>
<gene>
    <name evidence="2" type="ORF">GCM10007298_42530</name>
</gene>